<dbReference type="InterPro" id="IPR023393">
    <property type="entry name" value="START-like_dom_sf"/>
</dbReference>
<accession>A0A430HK91</accession>
<name>A0A430HK91_9BURK</name>
<dbReference type="RefSeq" id="WP_126075139.1">
    <property type="nucleotide sequence ID" value="NZ_CP051166.1"/>
</dbReference>
<keyword evidence="2" id="KW-1185">Reference proteome</keyword>
<dbReference type="OrthoDB" id="9807923at2"/>
<sequence>MIKKIALVLVLFFIGILGMAAMQPDSFSVSRSLAIKAPPEKILGLVGDFRQWQSWSPWERLDPAMQRVHSGAPSGKGALYAWSGNDDVGAGKMEITELTPPSKVVIKLDFIKPFESSNITEFTLAPRDGQTEVSWTMSGPMPFISKIMSVFISMDRLIGKDFEKGLANLKAVAET</sequence>
<reference evidence="1 2" key="1">
    <citation type="submission" date="2018-12" db="EMBL/GenBank/DDBJ databases">
        <authorList>
            <person name="Yang E."/>
        </authorList>
    </citation>
    <scope>NUCLEOTIDE SEQUENCE [LARGE SCALE GENOMIC DNA]</scope>
    <source>
        <strain evidence="1 2">SOD</strain>
    </source>
</reference>
<dbReference type="InterPro" id="IPR019587">
    <property type="entry name" value="Polyketide_cyclase/dehydratase"/>
</dbReference>
<dbReference type="Pfam" id="PF10604">
    <property type="entry name" value="Polyketide_cyc2"/>
    <property type="match status" value="1"/>
</dbReference>
<dbReference type="Proteomes" id="UP000278085">
    <property type="component" value="Unassembled WGS sequence"/>
</dbReference>
<proteinExistence type="predicted"/>
<dbReference type="SUPFAM" id="SSF55961">
    <property type="entry name" value="Bet v1-like"/>
    <property type="match status" value="1"/>
</dbReference>
<dbReference type="CDD" id="cd07818">
    <property type="entry name" value="SRPBCC_1"/>
    <property type="match status" value="1"/>
</dbReference>
<comment type="caution">
    <text evidence="1">The sequence shown here is derived from an EMBL/GenBank/DDBJ whole genome shotgun (WGS) entry which is preliminary data.</text>
</comment>
<organism evidence="1 2">
    <name type="scientific">Massilia atriviolacea</name>
    <dbReference type="NCBI Taxonomy" id="2495579"/>
    <lineage>
        <taxon>Bacteria</taxon>
        <taxon>Pseudomonadati</taxon>
        <taxon>Pseudomonadota</taxon>
        <taxon>Betaproteobacteria</taxon>
        <taxon>Burkholderiales</taxon>
        <taxon>Oxalobacteraceae</taxon>
        <taxon>Telluria group</taxon>
        <taxon>Massilia</taxon>
    </lineage>
</organism>
<evidence type="ECO:0000313" key="1">
    <source>
        <dbReference type="EMBL" id="RSZ57934.1"/>
    </source>
</evidence>
<gene>
    <name evidence="1" type="ORF">EJB06_16565</name>
</gene>
<evidence type="ECO:0000313" key="2">
    <source>
        <dbReference type="Proteomes" id="UP000278085"/>
    </source>
</evidence>
<dbReference type="EMBL" id="RXLQ01000008">
    <property type="protein sequence ID" value="RSZ57934.1"/>
    <property type="molecule type" value="Genomic_DNA"/>
</dbReference>
<protein>
    <submittedName>
        <fullName evidence="1">Polyketide cyclase</fullName>
    </submittedName>
</protein>
<dbReference type="Gene3D" id="3.30.530.20">
    <property type="match status" value="1"/>
</dbReference>
<dbReference type="AlphaFoldDB" id="A0A430HK91"/>